<evidence type="ECO:0000313" key="6">
    <source>
        <dbReference type="Proteomes" id="UP001230951"/>
    </source>
</evidence>
<dbReference type="InterPro" id="IPR045078">
    <property type="entry name" value="TST/MPST-like"/>
</dbReference>
<dbReference type="PROSITE" id="PS00380">
    <property type="entry name" value="RHODANESE_1"/>
    <property type="match status" value="1"/>
</dbReference>
<accession>A0AAW8D579</accession>
<dbReference type="InterPro" id="IPR036873">
    <property type="entry name" value="Rhodanese-like_dom_sf"/>
</dbReference>
<feature type="domain" description="Rhodanese" evidence="3">
    <location>
        <begin position="23"/>
        <end position="136"/>
    </location>
</feature>
<proteinExistence type="predicted"/>
<dbReference type="CDD" id="cd01448">
    <property type="entry name" value="TST_Repeat_1"/>
    <property type="match status" value="1"/>
</dbReference>
<dbReference type="CDD" id="cd01449">
    <property type="entry name" value="TST_Repeat_2"/>
    <property type="match status" value="1"/>
</dbReference>
<evidence type="ECO:0000313" key="7">
    <source>
        <dbReference type="Proteomes" id="UP001242995"/>
    </source>
</evidence>
<gene>
    <name evidence="4" type="ORF">J2S90_000217</name>
    <name evidence="5" type="ORF">J2S93_001486</name>
</gene>
<protein>
    <submittedName>
        <fullName evidence="4">Thiosulfate/3-mercaptopyruvate sulfurtransferase</fullName>
        <ecNumber evidence="4">2.8.1.1</ecNumber>
        <ecNumber evidence="4">2.8.1.2</ecNumber>
    </submittedName>
</protein>
<dbReference type="Proteomes" id="UP001230951">
    <property type="component" value="Unassembled WGS sequence"/>
</dbReference>
<dbReference type="Proteomes" id="UP001242995">
    <property type="component" value="Unassembled WGS sequence"/>
</dbReference>
<dbReference type="PANTHER" id="PTHR11364:SF27">
    <property type="entry name" value="SULFURTRANSFERASE"/>
    <property type="match status" value="1"/>
</dbReference>
<sequence length="279" mass="29403">MDEIRCPASIAAPFVDWTWLARHRSEVVVADARWYLDGSSARTAYESGHIPGAVFVDHDAWLSGEAGEGGLNPLPDPAVFAQGMSSLGIGDDTTVVAYDDAGGVIAARLVWMLRALGRNAALLDGGLSAWVGPLEAQSIEPTPAVFTPSAWPEELIVGPDQLQDASITVIDARNPDRFDGTLQVPSDPRPGHISGAVNVPCRAHLNSNGQLKPMDEIRDAFASVGVLNAADVVSYCGSGVTACHNLLTLEHAGLGIGRLYPGGWSEYALDPNRPAATTE</sequence>
<comment type="caution">
    <text evidence="4">The sequence shown here is derived from an EMBL/GenBank/DDBJ whole genome shotgun (WGS) entry which is preliminary data.</text>
</comment>
<evidence type="ECO:0000256" key="2">
    <source>
        <dbReference type="ARBA" id="ARBA00022737"/>
    </source>
</evidence>
<evidence type="ECO:0000259" key="3">
    <source>
        <dbReference type="PROSITE" id="PS50206"/>
    </source>
</evidence>
<evidence type="ECO:0000256" key="1">
    <source>
        <dbReference type="ARBA" id="ARBA00022679"/>
    </source>
</evidence>
<dbReference type="InterPro" id="IPR001763">
    <property type="entry name" value="Rhodanese-like_dom"/>
</dbReference>
<dbReference type="SUPFAM" id="SSF52821">
    <property type="entry name" value="Rhodanese/Cell cycle control phosphatase"/>
    <property type="match status" value="2"/>
</dbReference>
<dbReference type="EMBL" id="JAUSTF010000002">
    <property type="protein sequence ID" value="MDQ0180070.1"/>
    <property type="molecule type" value="Genomic_DNA"/>
</dbReference>
<dbReference type="RefSeq" id="WP_306958894.1">
    <property type="nucleotide sequence ID" value="NZ_JAUSRG010000001.1"/>
</dbReference>
<evidence type="ECO:0000313" key="4">
    <source>
        <dbReference type="EMBL" id="MDP9903277.1"/>
    </source>
</evidence>
<dbReference type="Gene3D" id="3.40.250.10">
    <property type="entry name" value="Rhodanese-like domain"/>
    <property type="match status" value="2"/>
</dbReference>
<organism evidence="4 7">
    <name type="scientific">Arthrobacter bambusae</name>
    <dbReference type="NCBI Taxonomy" id="1338426"/>
    <lineage>
        <taxon>Bacteria</taxon>
        <taxon>Bacillati</taxon>
        <taxon>Actinomycetota</taxon>
        <taxon>Actinomycetes</taxon>
        <taxon>Micrococcales</taxon>
        <taxon>Micrococcaceae</taxon>
        <taxon>Arthrobacter</taxon>
    </lineage>
</organism>
<keyword evidence="2" id="KW-0677">Repeat</keyword>
<dbReference type="SMART" id="SM00450">
    <property type="entry name" value="RHOD"/>
    <property type="match status" value="2"/>
</dbReference>
<dbReference type="GO" id="GO:0004792">
    <property type="term" value="F:thiosulfate-cyanide sulfurtransferase activity"/>
    <property type="evidence" value="ECO:0007669"/>
    <property type="project" value="UniProtKB-EC"/>
</dbReference>
<keyword evidence="1 4" id="KW-0808">Transferase</keyword>
<keyword evidence="6" id="KW-1185">Reference proteome</keyword>
<feature type="domain" description="Rhodanese" evidence="3">
    <location>
        <begin position="163"/>
        <end position="276"/>
    </location>
</feature>
<name>A0AAW8D579_9MICC</name>
<dbReference type="Pfam" id="PF00581">
    <property type="entry name" value="Rhodanese"/>
    <property type="match status" value="2"/>
</dbReference>
<dbReference type="PANTHER" id="PTHR11364">
    <property type="entry name" value="THIOSULFATE SULFERTANSFERASE"/>
    <property type="match status" value="1"/>
</dbReference>
<dbReference type="EC" id="2.8.1.2" evidence="4"/>
<dbReference type="EC" id="2.8.1.1" evidence="4"/>
<dbReference type="EMBL" id="JAUSRG010000001">
    <property type="protein sequence ID" value="MDP9903277.1"/>
    <property type="molecule type" value="Genomic_DNA"/>
</dbReference>
<dbReference type="GO" id="GO:0016784">
    <property type="term" value="F:3-mercaptopyruvate sulfurtransferase activity"/>
    <property type="evidence" value="ECO:0007669"/>
    <property type="project" value="UniProtKB-EC"/>
</dbReference>
<reference evidence="4 6" key="1">
    <citation type="submission" date="2023-07" db="EMBL/GenBank/DDBJ databases">
        <title>Sorghum-associated microbial communities from plants grown in Nebraska, USA.</title>
        <authorList>
            <person name="Schachtman D."/>
        </authorList>
    </citation>
    <scope>NUCLEOTIDE SEQUENCE</scope>
    <source>
        <strain evidence="4">DS1006</strain>
        <strain evidence="5 6">DS1016</strain>
    </source>
</reference>
<evidence type="ECO:0000313" key="5">
    <source>
        <dbReference type="EMBL" id="MDQ0180070.1"/>
    </source>
</evidence>
<dbReference type="PROSITE" id="PS50206">
    <property type="entry name" value="RHODANESE_3"/>
    <property type="match status" value="2"/>
</dbReference>
<dbReference type="AlphaFoldDB" id="A0AAW8D579"/>
<dbReference type="InterPro" id="IPR001307">
    <property type="entry name" value="Thiosulphate_STrfase_CS"/>
</dbReference>